<feature type="transmembrane region" description="Helical" evidence="2">
    <location>
        <begin position="20"/>
        <end position="40"/>
    </location>
</feature>
<feature type="region of interest" description="Disordered" evidence="1">
    <location>
        <begin position="158"/>
        <end position="193"/>
    </location>
</feature>
<evidence type="ECO:0000256" key="2">
    <source>
        <dbReference type="SAM" id="Phobius"/>
    </source>
</evidence>
<gene>
    <name evidence="3" type="ORF">DESAMIL20_1980</name>
</gene>
<protein>
    <submittedName>
        <fullName evidence="3">Uncharacterized protein</fullName>
    </submittedName>
</protein>
<accession>A0A1X4XY17</accession>
<sequence length="193" mass="23319">MFLNLGNFTVWRIKRVFAKLSPLLVFIYLMFPLHAFAGGVNVNLNIITTPYYPPPAMVYVPDVQAYIAETAPFPVFYVGNVYYSFYNNMWYFGPTYNGPWRFTRVIPMQLRRFHPNNWGMLQRQAHEYYRNPHWNHFIASPDKRYYKYEHSKEYNRFQNNHEHFPGNSQYNRGGYNNNNQYHPQYDQHNGYGR</sequence>
<dbReference type="AlphaFoldDB" id="A0A1X4XY17"/>
<keyword evidence="2" id="KW-0812">Transmembrane</keyword>
<keyword evidence="4" id="KW-1185">Reference proteome</keyword>
<dbReference type="RefSeq" id="WP_086034676.1">
    <property type="nucleotide sequence ID" value="NZ_MDSU01000018.1"/>
</dbReference>
<comment type="caution">
    <text evidence="3">The sequence shown here is derived from an EMBL/GenBank/DDBJ whole genome shotgun (WGS) entry which is preliminary data.</text>
</comment>
<evidence type="ECO:0000313" key="4">
    <source>
        <dbReference type="Proteomes" id="UP000194141"/>
    </source>
</evidence>
<evidence type="ECO:0000313" key="3">
    <source>
        <dbReference type="EMBL" id="OSS42427.1"/>
    </source>
</evidence>
<keyword evidence="2" id="KW-1133">Transmembrane helix</keyword>
<dbReference type="Proteomes" id="UP000194141">
    <property type="component" value="Unassembled WGS sequence"/>
</dbReference>
<name>A0A1X4XY17_9BACT</name>
<reference evidence="3 4" key="1">
    <citation type="journal article" date="2017" name="Front. Microbiol.">
        <title>Genome Sequence of Desulfurella amilsii Strain TR1 and Comparative Genomics of Desulfurellaceae Family.</title>
        <authorList>
            <person name="Florentino A.P."/>
            <person name="Stams A.J."/>
            <person name="Sanchez-Andrea I."/>
        </authorList>
    </citation>
    <scope>NUCLEOTIDE SEQUENCE [LARGE SCALE GENOMIC DNA]</scope>
    <source>
        <strain evidence="3 4">TR1</strain>
    </source>
</reference>
<proteinExistence type="predicted"/>
<keyword evidence="2" id="KW-0472">Membrane</keyword>
<feature type="compositionally biased region" description="Low complexity" evidence="1">
    <location>
        <begin position="166"/>
        <end position="181"/>
    </location>
</feature>
<dbReference type="OrthoDB" id="5396420at2"/>
<dbReference type="EMBL" id="MDSU01000018">
    <property type="protein sequence ID" value="OSS42427.1"/>
    <property type="molecule type" value="Genomic_DNA"/>
</dbReference>
<evidence type="ECO:0000256" key="1">
    <source>
        <dbReference type="SAM" id="MobiDB-lite"/>
    </source>
</evidence>
<organism evidence="3 4">
    <name type="scientific">Desulfurella amilsii</name>
    <dbReference type="NCBI Taxonomy" id="1562698"/>
    <lineage>
        <taxon>Bacteria</taxon>
        <taxon>Pseudomonadati</taxon>
        <taxon>Campylobacterota</taxon>
        <taxon>Desulfurellia</taxon>
        <taxon>Desulfurellales</taxon>
        <taxon>Desulfurellaceae</taxon>
        <taxon>Desulfurella</taxon>
    </lineage>
</organism>